<reference evidence="2" key="1">
    <citation type="submission" date="2025-05" db="UniProtKB">
        <authorList>
            <consortium name="RefSeq"/>
        </authorList>
    </citation>
    <scope>NUCLEOTIDE SEQUENCE [LARGE SCALE GENOMIC DNA]</scope>
    <source>
        <strain evidence="2">14028-0561.14</strain>
    </source>
</reference>
<feature type="compositionally biased region" description="Gly residues" evidence="1">
    <location>
        <begin position="52"/>
        <end position="61"/>
    </location>
</feature>
<dbReference type="OrthoDB" id="7865343at2759"/>
<name>A0A6P4J6G0_DROKI</name>
<evidence type="ECO:0000313" key="2">
    <source>
        <dbReference type="Proteomes" id="UP001652661"/>
    </source>
</evidence>
<feature type="region of interest" description="Disordered" evidence="1">
    <location>
        <begin position="140"/>
        <end position="166"/>
    </location>
</feature>
<evidence type="ECO:0000256" key="1">
    <source>
        <dbReference type="SAM" id="MobiDB-lite"/>
    </source>
</evidence>
<dbReference type="AlphaFoldDB" id="A0A6P4J6G0"/>
<accession>A0A6P4J6G0</accession>
<evidence type="ECO:0008006" key="4">
    <source>
        <dbReference type="Google" id="ProtNLM"/>
    </source>
</evidence>
<dbReference type="Proteomes" id="UP001652661">
    <property type="component" value="Chromosome 2R"/>
</dbReference>
<dbReference type="GeneID" id="108085096"/>
<gene>
    <name evidence="3" type="primary">LOC108085096</name>
</gene>
<feature type="region of interest" description="Disordered" evidence="1">
    <location>
        <begin position="1"/>
        <end position="123"/>
    </location>
</feature>
<evidence type="ECO:0000313" key="3">
    <source>
        <dbReference type="RefSeq" id="XP_017037057.1"/>
    </source>
</evidence>
<proteinExistence type="predicted"/>
<reference evidence="3" key="2">
    <citation type="submission" date="2025-08" db="UniProtKB">
        <authorList>
            <consortium name="RefSeq"/>
        </authorList>
    </citation>
    <scope>IDENTIFICATION</scope>
    <source>
        <strain evidence="3">14028-0561.14</strain>
        <tissue evidence="3">Whole fly</tissue>
    </source>
</reference>
<protein>
    <recommendedName>
        <fullName evidence="4">Flagellar associated protein</fullName>
    </recommendedName>
</protein>
<feature type="compositionally biased region" description="Polar residues" evidence="1">
    <location>
        <begin position="73"/>
        <end position="114"/>
    </location>
</feature>
<organism evidence="2 3">
    <name type="scientific">Drosophila kikkawai</name>
    <name type="common">Fruit fly</name>
    <dbReference type="NCBI Taxonomy" id="30033"/>
    <lineage>
        <taxon>Eukaryota</taxon>
        <taxon>Metazoa</taxon>
        <taxon>Ecdysozoa</taxon>
        <taxon>Arthropoda</taxon>
        <taxon>Hexapoda</taxon>
        <taxon>Insecta</taxon>
        <taxon>Pterygota</taxon>
        <taxon>Neoptera</taxon>
        <taxon>Endopterygota</taxon>
        <taxon>Diptera</taxon>
        <taxon>Brachycera</taxon>
        <taxon>Muscomorpha</taxon>
        <taxon>Ephydroidea</taxon>
        <taxon>Drosophilidae</taxon>
        <taxon>Drosophila</taxon>
        <taxon>Sophophora</taxon>
    </lineage>
</organism>
<dbReference type="RefSeq" id="XP_017037057.1">
    <property type="nucleotide sequence ID" value="XM_017181568.3"/>
</dbReference>
<keyword evidence="2" id="KW-1185">Reference proteome</keyword>
<sequence>MTSSGKTGGWSAATLATPRGRGNTISGVTVRAKLVTDPLSTQSAGTRKAVHGGAGDGGGTGAASKQPGRRQVKNTPPAQLVHSTITSSLRAKQQRDQAAQGKSQASTFPSTSTEAEVKKTTKQRVMTQAAKQAARARLWPNRQPAGGKVSSNQRKEMPSTGVSERTAQEEFEMLLAEEARAKEEEAKAHELLETGIQTNEAEILDHRLLLGYVKMVSPSTQLVQQIDRERREQKARNDRIAARRFAIHEQDEELHLDELREFSDRNAVTKRAPKKLPPISYATYDNQYQNVFKSMDEFFSREVPKSEPVANIQERIKRKEQELLSLFDGVEGKE</sequence>